<feature type="signal peptide" evidence="6">
    <location>
        <begin position="1"/>
        <end position="24"/>
    </location>
</feature>
<dbReference type="SUPFAM" id="SSF56935">
    <property type="entry name" value="Porins"/>
    <property type="match status" value="1"/>
</dbReference>
<dbReference type="InterPro" id="IPR010583">
    <property type="entry name" value="MipA"/>
</dbReference>
<dbReference type="EMBL" id="JRUQ01000007">
    <property type="protein sequence ID" value="KGT95697.1"/>
    <property type="molecule type" value="Genomic_DNA"/>
</dbReference>
<gene>
    <name evidence="7" type="ORF">NG99_02080</name>
</gene>
<dbReference type="Gene3D" id="2.40.160.20">
    <property type="match status" value="1"/>
</dbReference>
<sequence length="249" mass="27778">MNYFKVSALAVLLPCGLIALPAHANPLTLGASVIYSQSPYKGGEGRYYPFPIVNYDGDSFYIHSLSAGYYLWKDPANQLSLTLLGSPQNFDPDDTKDKRLKALDKRHMTMMGGLSYSHTADWGIVRTVLAGDLLDNSDGFIWDLSYLYRFQFGDVTLTPGIGALYSSDNQNDYYYGVSKSESRRSGLNSYEADGSWNPYLELTAAYSINQNWNATLSGRYTRLSSEVKDSPMVDNNSQVTVWTGISYTF</sequence>
<evidence type="ECO:0000313" key="7">
    <source>
        <dbReference type="EMBL" id="KGT95697.1"/>
    </source>
</evidence>
<dbReference type="RefSeq" id="WP_034887897.1">
    <property type="nucleotide sequence ID" value="NZ_JRUQ01000007.1"/>
</dbReference>
<keyword evidence="3 6" id="KW-0732">Signal</keyword>
<accession>A0A0A3Z9D8</accession>
<comment type="caution">
    <text evidence="7">The sequence shown here is derived from an EMBL/GenBank/DDBJ whole genome shotgun (WGS) entry which is preliminary data.</text>
</comment>
<dbReference type="eggNOG" id="COG3713">
    <property type="taxonomic scope" value="Bacteria"/>
</dbReference>
<dbReference type="OrthoDB" id="8562138at2"/>
<dbReference type="GO" id="GO:0009279">
    <property type="term" value="C:cell outer membrane"/>
    <property type="evidence" value="ECO:0007669"/>
    <property type="project" value="UniProtKB-SubCell"/>
</dbReference>
<dbReference type="Proteomes" id="UP000030351">
    <property type="component" value="Unassembled WGS sequence"/>
</dbReference>
<dbReference type="GO" id="GO:0009252">
    <property type="term" value="P:peptidoglycan biosynthetic process"/>
    <property type="evidence" value="ECO:0007669"/>
    <property type="project" value="TreeGrafter"/>
</dbReference>
<dbReference type="STRING" id="371042.NG99_02080"/>
<keyword evidence="5" id="KW-0998">Cell outer membrane</keyword>
<evidence type="ECO:0000256" key="4">
    <source>
        <dbReference type="ARBA" id="ARBA00023136"/>
    </source>
</evidence>
<reference evidence="7 8" key="1">
    <citation type="submission" date="2014-10" db="EMBL/GenBank/DDBJ databases">
        <title>Genome sequence of Erwinia typographi M043b.</title>
        <authorList>
            <person name="Chan K.-G."/>
            <person name="Tan W.-S."/>
        </authorList>
    </citation>
    <scope>NUCLEOTIDE SEQUENCE [LARGE SCALE GENOMIC DNA]</scope>
    <source>
        <strain evidence="7 8">M043b</strain>
    </source>
</reference>
<evidence type="ECO:0000256" key="3">
    <source>
        <dbReference type="ARBA" id="ARBA00022729"/>
    </source>
</evidence>
<protein>
    <submittedName>
        <fullName evidence="7">MltA-interacting protein MipA</fullName>
    </submittedName>
</protein>
<keyword evidence="4" id="KW-0472">Membrane</keyword>
<evidence type="ECO:0000313" key="8">
    <source>
        <dbReference type="Proteomes" id="UP000030351"/>
    </source>
</evidence>
<name>A0A0A3Z9D8_9GAMM</name>
<organism evidence="7 8">
    <name type="scientific">Erwinia typographi</name>
    <dbReference type="NCBI Taxonomy" id="371042"/>
    <lineage>
        <taxon>Bacteria</taxon>
        <taxon>Pseudomonadati</taxon>
        <taxon>Pseudomonadota</taxon>
        <taxon>Gammaproteobacteria</taxon>
        <taxon>Enterobacterales</taxon>
        <taxon>Erwiniaceae</taxon>
        <taxon>Erwinia</taxon>
    </lineage>
</organism>
<dbReference type="Pfam" id="PF06629">
    <property type="entry name" value="MipA"/>
    <property type="match status" value="1"/>
</dbReference>
<feature type="chain" id="PRO_5002017628" evidence="6">
    <location>
        <begin position="25"/>
        <end position="249"/>
    </location>
</feature>
<dbReference type="PANTHER" id="PTHR38776:SF1">
    <property type="entry name" value="MLTA-INTERACTING PROTEIN-RELATED"/>
    <property type="match status" value="1"/>
</dbReference>
<keyword evidence="8" id="KW-1185">Reference proteome</keyword>
<dbReference type="AlphaFoldDB" id="A0A0A3Z9D8"/>
<evidence type="ECO:0000256" key="2">
    <source>
        <dbReference type="ARBA" id="ARBA00005722"/>
    </source>
</evidence>
<comment type="subcellular location">
    <subcellularLocation>
        <location evidence="1">Cell outer membrane</location>
    </subcellularLocation>
</comment>
<comment type="similarity">
    <text evidence="2">Belongs to the MipA/OmpV family.</text>
</comment>
<proteinExistence type="inferred from homology"/>
<evidence type="ECO:0000256" key="6">
    <source>
        <dbReference type="SAM" id="SignalP"/>
    </source>
</evidence>
<evidence type="ECO:0000256" key="1">
    <source>
        <dbReference type="ARBA" id="ARBA00004442"/>
    </source>
</evidence>
<evidence type="ECO:0000256" key="5">
    <source>
        <dbReference type="ARBA" id="ARBA00023237"/>
    </source>
</evidence>
<dbReference type="PANTHER" id="PTHR38776">
    <property type="entry name" value="MLTA-INTERACTING PROTEIN-RELATED"/>
    <property type="match status" value="1"/>
</dbReference>